<evidence type="ECO:0000313" key="3">
    <source>
        <dbReference type="RefSeq" id="XP_008476717.1"/>
    </source>
</evidence>
<gene>
    <name evidence="3" type="primary">LOC103513650</name>
</gene>
<evidence type="ECO:0000256" key="1">
    <source>
        <dbReference type="SAM" id="Phobius"/>
    </source>
</evidence>
<keyword evidence="1" id="KW-1133">Transmembrane helix</keyword>
<feature type="transmembrane region" description="Helical" evidence="1">
    <location>
        <begin position="55"/>
        <end position="77"/>
    </location>
</feature>
<protein>
    <submittedName>
        <fullName evidence="3">Uncharacterized protein LOC103513650</fullName>
    </submittedName>
</protein>
<accession>A0A1S3D8M8</accession>
<keyword evidence="1" id="KW-0472">Membrane</keyword>
<sequence>MAFRKPRDQSCDKSACEIRISRCPVYEYLTFYQFREIGDLMRCYCAGNGNWTKEFIILAIFTAVYFLLVLLFFFYILHNLQICFDPKGSLFCSPSRCSSIPPLKNIWCVLKPRTTDLKAC</sequence>
<dbReference type="GeneID" id="103513650"/>
<organism evidence="2 3">
    <name type="scientific">Diaphorina citri</name>
    <name type="common">Asian citrus psyllid</name>
    <dbReference type="NCBI Taxonomy" id="121845"/>
    <lineage>
        <taxon>Eukaryota</taxon>
        <taxon>Metazoa</taxon>
        <taxon>Ecdysozoa</taxon>
        <taxon>Arthropoda</taxon>
        <taxon>Hexapoda</taxon>
        <taxon>Insecta</taxon>
        <taxon>Pterygota</taxon>
        <taxon>Neoptera</taxon>
        <taxon>Paraneoptera</taxon>
        <taxon>Hemiptera</taxon>
        <taxon>Sternorrhyncha</taxon>
        <taxon>Psylloidea</taxon>
        <taxon>Psyllidae</taxon>
        <taxon>Diaphorininae</taxon>
        <taxon>Diaphorina</taxon>
    </lineage>
</organism>
<proteinExistence type="predicted"/>
<evidence type="ECO:0000313" key="2">
    <source>
        <dbReference type="Proteomes" id="UP000079169"/>
    </source>
</evidence>
<dbReference type="KEGG" id="dci:103513650"/>
<dbReference type="Proteomes" id="UP000079169">
    <property type="component" value="Unplaced"/>
</dbReference>
<name>A0A1S3D8M8_DIACI</name>
<dbReference type="AlphaFoldDB" id="A0A1S3D8M8"/>
<dbReference type="RefSeq" id="XP_008476717.1">
    <property type="nucleotide sequence ID" value="XM_008478495.2"/>
</dbReference>
<keyword evidence="1" id="KW-0812">Transmembrane</keyword>
<keyword evidence="2" id="KW-1185">Reference proteome</keyword>
<reference evidence="3" key="1">
    <citation type="submission" date="2025-08" db="UniProtKB">
        <authorList>
            <consortium name="RefSeq"/>
        </authorList>
    </citation>
    <scope>IDENTIFICATION</scope>
</reference>
<dbReference type="PaxDb" id="121845-A0A1S3D8M8"/>